<gene>
    <name evidence="11" type="ORF">IFJ97_01245</name>
</gene>
<dbReference type="Pfam" id="PF00364">
    <property type="entry name" value="Biotin_lipoyl"/>
    <property type="match status" value="1"/>
</dbReference>
<dbReference type="InterPro" id="IPR004167">
    <property type="entry name" value="PSBD"/>
</dbReference>
<comment type="cofactor">
    <cofactor evidence="1 7">
        <name>(R)-lipoate</name>
        <dbReference type="ChEBI" id="CHEBI:83088"/>
    </cofactor>
</comment>
<dbReference type="CDD" id="cd06849">
    <property type="entry name" value="lipoyl_domain"/>
    <property type="match status" value="1"/>
</dbReference>
<dbReference type="GO" id="GO:0005737">
    <property type="term" value="C:cytoplasm"/>
    <property type="evidence" value="ECO:0007669"/>
    <property type="project" value="TreeGrafter"/>
</dbReference>
<dbReference type="Pfam" id="PF02817">
    <property type="entry name" value="E3_binding"/>
    <property type="match status" value="1"/>
</dbReference>
<evidence type="ECO:0000256" key="7">
    <source>
        <dbReference type="RuleBase" id="RU003423"/>
    </source>
</evidence>
<evidence type="ECO:0000256" key="3">
    <source>
        <dbReference type="ARBA" id="ARBA00011484"/>
    </source>
</evidence>
<organism evidence="11 12">
    <name type="scientific">Candidatus Sulfomarinibacter kjeldsenii</name>
    <dbReference type="NCBI Taxonomy" id="2885994"/>
    <lineage>
        <taxon>Bacteria</taxon>
        <taxon>Pseudomonadati</taxon>
        <taxon>Acidobacteriota</taxon>
        <taxon>Thermoanaerobaculia</taxon>
        <taxon>Thermoanaerobaculales</taxon>
        <taxon>Candidatus Sulfomarinibacteraceae</taxon>
        <taxon>Candidatus Sulfomarinibacter</taxon>
    </lineage>
</organism>
<feature type="compositionally biased region" description="Low complexity" evidence="8">
    <location>
        <begin position="90"/>
        <end position="100"/>
    </location>
</feature>
<dbReference type="EMBL" id="JACXWA010000015">
    <property type="protein sequence ID" value="MBD3869968.1"/>
    <property type="molecule type" value="Genomic_DNA"/>
</dbReference>
<dbReference type="Proteomes" id="UP000598633">
    <property type="component" value="Unassembled WGS sequence"/>
</dbReference>
<dbReference type="AlphaFoldDB" id="A0A8J6Y3I0"/>
<dbReference type="PANTHER" id="PTHR43178">
    <property type="entry name" value="DIHYDROLIPOAMIDE ACETYLTRANSFERASE COMPONENT OF PYRUVATE DEHYDROGENASE COMPLEX"/>
    <property type="match status" value="1"/>
</dbReference>
<keyword evidence="4 7" id="KW-0808">Transferase</keyword>
<evidence type="ECO:0000256" key="6">
    <source>
        <dbReference type="ARBA" id="ARBA00023315"/>
    </source>
</evidence>
<dbReference type="InterPro" id="IPR001078">
    <property type="entry name" value="2-oxoacid_DH_actylTfrase"/>
</dbReference>
<evidence type="ECO:0000256" key="4">
    <source>
        <dbReference type="ARBA" id="ARBA00022679"/>
    </source>
</evidence>
<dbReference type="FunFam" id="3.30.559.10:FF:000007">
    <property type="entry name" value="Dihydrolipoamide acetyltransferase component of pyruvate dehydrogenase complex"/>
    <property type="match status" value="1"/>
</dbReference>
<evidence type="ECO:0000313" key="11">
    <source>
        <dbReference type="EMBL" id="MBD3869968.1"/>
    </source>
</evidence>
<keyword evidence="6 7" id="KW-0012">Acyltransferase</keyword>
<evidence type="ECO:0000259" key="10">
    <source>
        <dbReference type="PROSITE" id="PS51826"/>
    </source>
</evidence>
<sequence length="413" mass="44470">MAFVFNFPDVGEGIHEGRVVEWLVAEGDTVAEDQAMLKVETDKAVVELPSPRTGTVLRLHVTADAAIFVGDALVTIGSPGEELPEDDAPPVESESASASAPVVVETDAPAEHANSARRPLATPRTRALARKLGVDLTQIVGSGSGGRISDEDVQRAADRGGSTPAVSVAPVGVVAATADGEVERVPISHLRKIIANAMRASKHNAAHVTHVDEADVTDLVAHYRRAKPVIEERTGTRFTLLPFFIKALVATLEKYPIFNASVDEEQQEILFKKYYNIGVAVDTPEGLIVPVIRDADRKDMVELAAEVADKAERARSRQLALDEIRGGSCTLTNIGPLGGVFATPIINQPELAIVGLHAIKERPEVVDGEIAIRKMMYLSISFDHRYIDGAEAARFMSDMVRLVSEPMVLMARL</sequence>
<dbReference type="InterPro" id="IPR003016">
    <property type="entry name" value="2-oxoA_DH_lipoyl-BS"/>
</dbReference>
<dbReference type="PROSITE" id="PS51826">
    <property type="entry name" value="PSBD"/>
    <property type="match status" value="1"/>
</dbReference>
<evidence type="ECO:0000313" key="12">
    <source>
        <dbReference type="Proteomes" id="UP000598633"/>
    </source>
</evidence>
<feature type="region of interest" description="Disordered" evidence="8">
    <location>
        <begin position="78"/>
        <end position="100"/>
    </location>
</feature>
<dbReference type="InterPro" id="IPR000089">
    <property type="entry name" value="Biotin_lipoyl"/>
</dbReference>
<dbReference type="SUPFAM" id="SSF51230">
    <property type="entry name" value="Single hybrid motif"/>
    <property type="match status" value="1"/>
</dbReference>
<dbReference type="GO" id="GO:0031405">
    <property type="term" value="F:lipoic acid binding"/>
    <property type="evidence" value="ECO:0007669"/>
    <property type="project" value="TreeGrafter"/>
</dbReference>
<accession>A0A8J6Y3I0</accession>
<keyword evidence="5 7" id="KW-0450">Lipoyl</keyword>
<dbReference type="Gene3D" id="2.40.50.100">
    <property type="match status" value="1"/>
</dbReference>
<comment type="subunit">
    <text evidence="3">Forms a 24-polypeptide structural core with octahedral symmetry.</text>
</comment>
<evidence type="ECO:0000256" key="5">
    <source>
        <dbReference type="ARBA" id="ARBA00022823"/>
    </source>
</evidence>
<comment type="similarity">
    <text evidence="2 7">Belongs to the 2-oxoacid dehydrogenase family.</text>
</comment>
<dbReference type="EC" id="2.3.1.-" evidence="7"/>
<dbReference type="PANTHER" id="PTHR43178:SF5">
    <property type="entry name" value="LIPOAMIDE ACYLTRANSFERASE COMPONENT OF BRANCHED-CHAIN ALPHA-KETO ACID DEHYDROGENASE COMPLEX, MITOCHONDRIAL"/>
    <property type="match status" value="1"/>
</dbReference>
<feature type="domain" description="Peripheral subunit-binding (PSBD)" evidence="10">
    <location>
        <begin position="120"/>
        <end position="157"/>
    </location>
</feature>
<evidence type="ECO:0000256" key="8">
    <source>
        <dbReference type="SAM" id="MobiDB-lite"/>
    </source>
</evidence>
<evidence type="ECO:0000256" key="2">
    <source>
        <dbReference type="ARBA" id="ARBA00007317"/>
    </source>
</evidence>
<evidence type="ECO:0000259" key="9">
    <source>
        <dbReference type="PROSITE" id="PS50968"/>
    </source>
</evidence>
<dbReference type="Gene3D" id="4.10.320.10">
    <property type="entry name" value="E3-binding domain"/>
    <property type="match status" value="1"/>
</dbReference>
<dbReference type="Pfam" id="PF00198">
    <property type="entry name" value="2-oxoacid_dh"/>
    <property type="match status" value="1"/>
</dbReference>
<name>A0A8J6Y3I0_9BACT</name>
<comment type="caution">
    <text evidence="11">The sequence shown here is derived from an EMBL/GenBank/DDBJ whole genome shotgun (WGS) entry which is preliminary data.</text>
</comment>
<feature type="domain" description="Lipoyl-binding" evidence="9">
    <location>
        <begin position="2"/>
        <end position="77"/>
    </location>
</feature>
<dbReference type="Gene3D" id="3.30.559.10">
    <property type="entry name" value="Chloramphenicol acetyltransferase-like domain"/>
    <property type="match status" value="1"/>
</dbReference>
<proteinExistence type="inferred from homology"/>
<dbReference type="PROSITE" id="PS00189">
    <property type="entry name" value="LIPOYL"/>
    <property type="match status" value="1"/>
</dbReference>
<dbReference type="InterPro" id="IPR036625">
    <property type="entry name" value="E3-bd_dom_sf"/>
</dbReference>
<dbReference type="InterPro" id="IPR011053">
    <property type="entry name" value="Single_hybrid_motif"/>
</dbReference>
<dbReference type="InterPro" id="IPR023213">
    <property type="entry name" value="CAT-like_dom_sf"/>
</dbReference>
<dbReference type="SUPFAM" id="SSF52777">
    <property type="entry name" value="CoA-dependent acyltransferases"/>
    <property type="match status" value="1"/>
</dbReference>
<protein>
    <recommendedName>
        <fullName evidence="7">Dihydrolipoamide acetyltransferase component of pyruvate dehydrogenase complex</fullName>
        <ecNumber evidence="7">2.3.1.-</ecNumber>
    </recommendedName>
</protein>
<reference evidence="11 12" key="1">
    <citation type="submission" date="2020-08" db="EMBL/GenBank/DDBJ databases">
        <title>Acidobacteriota in marine sediments use diverse sulfur dissimilation pathways.</title>
        <authorList>
            <person name="Wasmund K."/>
        </authorList>
    </citation>
    <scope>NUCLEOTIDE SEQUENCE [LARGE SCALE GENOMIC DNA]</scope>
    <source>
        <strain evidence="11">MAG AM3-A</strain>
    </source>
</reference>
<dbReference type="SUPFAM" id="SSF47005">
    <property type="entry name" value="Peripheral subunit-binding domain of 2-oxo acid dehydrogenase complex"/>
    <property type="match status" value="1"/>
</dbReference>
<dbReference type="GO" id="GO:0016407">
    <property type="term" value="F:acetyltransferase activity"/>
    <property type="evidence" value="ECO:0007669"/>
    <property type="project" value="TreeGrafter"/>
</dbReference>
<dbReference type="InterPro" id="IPR050743">
    <property type="entry name" value="2-oxoacid_DH_E2_comp"/>
</dbReference>
<evidence type="ECO:0000256" key="1">
    <source>
        <dbReference type="ARBA" id="ARBA00001938"/>
    </source>
</evidence>
<dbReference type="PROSITE" id="PS50968">
    <property type="entry name" value="BIOTINYL_LIPOYL"/>
    <property type="match status" value="1"/>
</dbReference>